<accession>A0ACC0YNV7</accession>
<organism evidence="1 2">
    <name type="scientific">Pistacia integerrima</name>
    <dbReference type="NCBI Taxonomy" id="434235"/>
    <lineage>
        <taxon>Eukaryota</taxon>
        <taxon>Viridiplantae</taxon>
        <taxon>Streptophyta</taxon>
        <taxon>Embryophyta</taxon>
        <taxon>Tracheophyta</taxon>
        <taxon>Spermatophyta</taxon>
        <taxon>Magnoliopsida</taxon>
        <taxon>eudicotyledons</taxon>
        <taxon>Gunneridae</taxon>
        <taxon>Pentapetalae</taxon>
        <taxon>rosids</taxon>
        <taxon>malvids</taxon>
        <taxon>Sapindales</taxon>
        <taxon>Anacardiaceae</taxon>
        <taxon>Pistacia</taxon>
    </lineage>
</organism>
<comment type="caution">
    <text evidence="1">The sequence shown here is derived from an EMBL/GenBank/DDBJ whole genome shotgun (WGS) entry which is preliminary data.</text>
</comment>
<evidence type="ECO:0000313" key="1">
    <source>
        <dbReference type="EMBL" id="KAJ0039227.1"/>
    </source>
</evidence>
<reference evidence="2" key="1">
    <citation type="journal article" date="2023" name="G3 (Bethesda)">
        <title>Genome assembly and association tests identify interacting loci associated with vigor, precocity, and sex in interspecific pistachio rootstocks.</title>
        <authorList>
            <person name="Palmer W."/>
            <person name="Jacygrad E."/>
            <person name="Sagayaradj S."/>
            <person name="Cavanaugh K."/>
            <person name="Han R."/>
            <person name="Bertier L."/>
            <person name="Beede B."/>
            <person name="Kafkas S."/>
            <person name="Golino D."/>
            <person name="Preece J."/>
            <person name="Michelmore R."/>
        </authorList>
    </citation>
    <scope>NUCLEOTIDE SEQUENCE [LARGE SCALE GENOMIC DNA]</scope>
</reference>
<sequence length="130" mass="14553">MQAAKPVHTPLPTNSSSLTLASGSFVSDPSEYRTVVGSLQYMSLTRPEISFAVNKMSQFMHQPLDEHWNLVKRILRHLSGTLDDGLLLHRNSPQSLHAFSDSDWAGNKDDYSSTGAYLSLSWTQSHFMEL</sequence>
<proteinExistence type="predicted"/>
<evidence type="ECO:0000313" key="2">
    <source>
        <dbReference type="Proteomes" id="UP001163603"/>
    </source>
</evidence>
<keyword evidence="2" id="KW-1185">Reference proteome</keyword>
<protein>
    <submittedName>
        <fullName evidence="1">Uncharacterized protein</fullName>
    </submittedName>
</protein>
<name>A0ACC0YNV7_9ROSI</name>
<dbReference type="Proteomes" id="UP001163603">
    <property type="component" value="Chromosome 6"/>
</dbReference>
<dbReference type="EMBL" id="CM047741">
    <property type="protein sequence ID" value="KAJ0039227.1"/>
    <property type="molecule type" value="Genomic_DNA"/>
</dbReference>
<gene>
    <name evidence="1" type="ORF">Pint_23446</name>
</gene>